<dbReference type="AlphaFoldDB" id="A0AB34L568"/>
<dbReference type="RefSeq" id="WP_036611407.1">
    <property type="nucleotide sequence ID" value="NZ_JNHK01000012.1"/>
</dbReference>
<evidence type="ECO:0000313" key="3">
    <source>
        <dbReference type="EMBL" id="KDS40561.1"/>
    </source>
</evidence>
<protein>
    <recommendedName>
        <fullName evidence="6">Acyl carrier protein</fullName>
    </recommendedName>
</protein>
<evidence type="ECO:0000313" key="2">
    <source>
        <dbReference type="EMBL" id="KDS40322.1"/>
    </source>
</evidence>
<evidence type="ECO:0008006" key="6">
    <source>
        <dbReference type="Google" id="ProtNLM"/>
    </source>
</evidence>
<dbReference type="Gene3D" id="1.10.1200.10">
    <property type="entry name" value="ACP-like"/>
    <property type="match status" value="1"/>
</dbReference>
<accession>A0AB34L568</accession>
<comment type="caution">
    <text evidence="1">The sequence shown here is derived from an EMBL/GenBank/DDBJ whole genome shotgun (WGS) entry which is preliminary data.</text>
</comment>
<dbReference type="EMBL" id="JNHK01000012">
    <property type="protein sequence ID" value="KDS41495.1"/>
    <property type="molecule type" value="Genomic_DNA"/>
</dbReference>
<name>A0AB34L568_PARDI</name>
<sequence length="79" mass="9154">MANLEKYKSLLAEVFDTDVANVKEDFSKETVDNWDSIHQLNIIAVLEETFDVMLDPEDIVELTSYEKGIEILKKYDVEI</sequence>
<dbReference type="EMBL" id="JNHK01000038">
    <property type="protein sequence ID" value="KDS40322.1"/>
    <property type="molecule type" value="Genomic_DNA"/>
</dbReference>
<evidence type="ECO:0000313" key="4">
    <source>
        <dbReference type="EMBL" id="KDS41495.1"/>
    </source>
</evidence>
<dbReference type="SUPFAM" id="SSF47336">
    <property type="entry name" value="ACP-like"/>
    <property type="match status" value="1"/>
</dbReference>
<gene>
    <name evidence="1" type="ORF">M091_2411</name>
    <name evidence="4" type="ORF">M091_3444</name>
    <name evidence="3" type="ORF">M091_3821</name>
    <name evidence="2" type="ORF">M091_3945</name>
</gene>
<dbReference type="EMBL" id="JNHK01000027">
    <property type="protein sequence ID" value="KDS40561.1"/>
    <property type="molecule type" value="Genomic_DNA"/>
</dbReference>
<dbReference type="Proteomes" id="UP000027850">
    <property type="component" value="Unassembled WGS sequence"/>
</dbReference>
<proteinExistence type="predicted"/>
<evidence type="ECO:0000313" key="1">
    <source>
        <dbReference type="EMBL" id="KDS35564.1"/>
    </source>
</evidence>
<reference evidence="1 5" key="1">
    <citation type="submission" date="2014-04" db="EMBL/GenBank/DDBJ databases">
        <authorList>
            <person name="Sears C."/>
            <person name="Carroll K."/>
            <person name="Sack B.R."/>
            <person name="Qadri F."/>
            <person name="Myers L.L."/>
            <person name="Chung G.-T."/>
            <person name="Escheverria P."/>
            <person name="Fraser C.M."/>
            <person name="Sadzewicz L."/>
            <person name="Shefchek K.A."/>
            <person name="Tallon L."/>
            <person name="Das S.P."/>
            <person name="Daugherty S."/>
            <person name="Mongodin E.F."/>
        </authorList>
    </citation>
    <scope>NUCLEOTIDE SEQUENCE [LARGE SCALE GENOMIC DNA]</scope>
    <source>
        <strain evidence="1 5">3776 D15 i</strain>
    </source>
</reference>
<organism evidence="1 5">
    <name type="scientific">Parabacteroides distasonis str. 3776 D15 i</name>
    <dbReference type="NCBI Taxonomy" id="1339342"/>
    <lineage>
        <taxon>Bacteria</taxon>
        <taxon>Pseudomonadati</taxon>
        <taxon>Bacteroidota</taxon>
        <taxon>Bacteroidia</taxon>
        <taxon>Bacteroidales</taxon>
        <taxon>Tannerellaceae</taxon>
        <taxon>Parabacteroides</taxon>
    </lineage>
</organism>
<dbReference type="EMBL" id="JNHK01000094">
    <property type="protein sequence ID" value="KDS35564.1"/>
    <property type="molecule type" value="Genomic_DNA"/>
</dbReference>
<evidence type="ECO:0000313" key="5">
    <source>
        <dbReference type="Proteomes" id="UP000027850"/>
    </source>
</evidence>
<dbReference type="InterPro" id="IPR036736">
    <property type="entry name" value="ACP-like_sf"/>
</dbReference>